<evidence type="ECO:0008006" key="5">
    <source>
        <dbReference type="Google" id="ProtNLM"/>
    </source>
</evidence>
<feature type="region of interest" description="Disordered" evidence="1">
    <location>
        <begin position="33"/>
        <end position="52"/>
    </location>
</feature>
<feature type="chain" id="PRO_5038968484" description="Lipoprotein" evidence="2">
    <location>
        <begin position="28"/>
        <end position="316"/>
    </location>
</feature>
<accession>A0A239V4A3</accession>
<name>A0A239V4A3_9MICO</name>
<keyword evidence="4" id="KW-1185">Reference proteome</keyword>
<evidence type="ECO:0000256" key="1">
    <source>
        <dbReference type="SAM" id="MobiDB-lite"/>
    </source>
</evidence>
<dbReference type="GeneID" id="63458432"/>
<dbReference type="PROSITE" id="PS51257">
    <property type="entry name" value="PROKAR_LIPOPROTEIN"/>
    <property type="match status" value="1"/>
</dbReference>
<dbReference type="EMBL" id="LT906453">
    <property type="protein sequence ID" value="SNV17030.1"/>
    <property type="molecule type" value="Genomic_DNA"/>
</dbReference>
<keyword evidence="2" id="KW-0732">Signal</keyword>
<dbReference type="Proteomes" id="UP000242637">
    <property type="component" value="Chromosome 1"/>
</dbReference>
<dbReference type="KEGG" id="dco:SAMEA4475696_0122"/>
<dbReference type="RefSeq" id="WP_028326876.1">
    <property type="nucleotide sequence ID" value="NZ_JAAFNI010000001.1"/>
</dbReference>
<dbReference type="STRING" id="1121387.GCA_000429885_00865"/>
<sequence length="316" mass="34417">MQFPRMRRVGVAGVAAALLVIAACSGAGDAAISGKSGGNDAAQAADGGKKKELPMGGTKLFPDYRIVGFAGSEGTGPVLGKLGVGNMDDRMKEVVDITKNYQKDVKKVLPVGEFIATIVHGKPGEDGMYRGRASEQQVQKHLDAVRKVNGILLLAIQPGRSDFVTETKYYEKFLKEPDVGVALDPEWRMGPGEIPMKTFGHVSGQELDDTAAYLEKLVKDNNLPEKVMLYHQLRADIVRETGPMKPRDGVVQMVSVDGIGSPDMKIATWNSIMRMKPKHVYPGFKLFYQEDATFGPIMKPEAVLGLTPSPFYVLYE</sequence>
<evidence type="ECO:0000313" key="4">
    <source>
        <dbReference type="Proteomes" id="UP000242637"/>
    </source>
</evidence>
<feature type="signal peptide" evidence="2">
    <location>
        <begin position="1"/>
        <end position="27"/>
    </location>
</feature>
<protein>
    <recommendedName>
        <fullName evidence="5">Lipoprotein</fullName>
    </recommendedName>
</protein>
<proteinExistence type="predicted"/>
<organism evidence="3 4">
    <name type="scientific">Dermatophilus congolensis</name>
    <dbReference type="NCBI Taxonomy" id="1863"/>
    <lineage>
        <taxon>Bacteria</taxon>
        <taxon>Bacillati</taxon>
        <taxon>Actinomycetota</taxon>
        <taxon>Actinomycetes</taxon>
        <taxon>Micrococcales</taxon>
        <taxon>Dermatophilaceae</taxon>
        <taxon>Dermatophilus</taxon>
    </lineage>
</organism>
<evidence type="ECO:0000256" key="2">
    <source>
        <dbReference type="SAM" id="SignalP"/>
    </source>
</evidence>
<reference evidence="3 4" key="1">
    <citation type="submission" date="2017-06" db="EMBL/GenBank/DDBJ databases">
        <authorList>
            <consortium name="Pathogen Informatics"/>
        </authorList>
    </citation>
    <scope>NUCLEOTIDE SEQUENCE [LARGE SCALE GENOMIC DNA]</scope>
    <source>
        <strain evidence="3 4">NCTC13039</strain>
    </source>
</reference>
<dbReference type="AlphaFoldDB" id="A0A239V4A3"/>
<gene>
    <name evidence="3" type="ORF">SAMEA4475696_00122</name>
</gene>
<dbReference type="OrthoDB" id="9812120at2"/>
<evidence type="ECO:0000313" key="3">
    <source>
        <dbReference type="EMBL" id="SNV17030.1"/>
    </source>
</evidence>